<protein>
    <submittedName>
        <fullName evidence="1">Uncharacterized protein</fullName>
    </submittedName>
</protein>
<gene>
    <name evidence="1" type="ORF">PV08_09555</name>
</gene>
<dbReference type="EMBL" id="KN847498">
    <property type="protein sequence ID" value="KIW12278.1"/>
    <property type="molecule type" value="Genomic_DNA"/>
</dbReference>
<dbReference type="HOGENOM" id="CLU_2922639_0_0_1"/>
<organism evidence="1 2">
    <name type="scientific">Exophiala spinifera</name>
    <dbReference type="NCBI Taxonomy" id="91928"/>
    <lineage>
        <taxon>Eukaryota</taxon>
        <taxon>Fungi</taxon>
        <taxon>Dikarya</taxon>
        <taxon>Ascomycota</taxon>
        <taxon>Pezizomycotina</taxon>
        <taxon>Eurotiomycetes</taxon>
        <taxon>Chaetothyriomycetidae</taxon>
        <taxon>Chaetothyriales</taxon>
        <taxon>Herpotrichiellaceae</taxon>
        <taxon>Exophiala</taxon>
    </lineage>
</organism>
<name>A0A0D2AZX0_9EURO</name>
<dbReference type="OrthoDB" id="4116718at2759"/>
<dbReference type="Proteomes" id="UP000053328">
    <property type="component" value="Unassembled WGS sequence"/>
</dbReference>
<dbReference type="VEuPathDB" id="FungiDB:PV08_09555"/>
<dbReference type="GeneID" id="27336638"/>
<proteinExistence type="predicted"/>
<accession>A0A0D2AZX0</accession>
<keyword evidence="2" id="KW-1185">Reference proteome</keyword>
<sequence>MEKNGCKTASTPEDVTLEFYRLRKPIGAASIFEYINPETHEHVYEPSRHFTKSFTWGGDVD</sequence>
<reference evidence="1 2" key="1">
    <citation type="submission" date="2015-01" db="EMBL/GenBank/DDBJ databases">
        <title>The Genome Sequence of Exophiala spinifera CBS89968.</title>
        <authorList>
            <consortium name="The Broad Institute Genomics Platform"/>
            <person name="Cuomo C."/>
            <person name="de Hoog S."/>
            <person name="Gorbushina A."/>
            <person name="Stielow B."/>
            <person name="Teixiera M."/>
            <person name="Abouelleil A."/>
            <person name="Chapman S.B."/>
            <person name="Priest M."/>
            <person name="Young S.K."/>
            <person name="Wortman J."/>
            <person name="Nusbaum C."/>
            <person name="Birren B."/>
        </authorList>
    </citation>
    <scope>NUCLEOTIDE SEQUENCE [LARGE SCALE GENOMIC DNA]</scope>
    <source>
        <strain evidence="1 2">CBS 89968</strain>
    </source>
</reference>
<dbReference type="RefSeq" id="XP_016232494.1">
    <property type="nucleotide sequence ID" value="XM_016383871.1"/>
</dbReference>
<dbReference type="AlphaFoldDB" id="A0A0D2AZX0"/>
<evidence type="ECO:0000313" key="1">
    <source>
        <dbReference type="EMBL" id="KIW12278.1"/>
    </source>
</evidence>
<evidence type="ECO:0000313" key="2">
    <source>
        <dbReference type="Proteomes" id="UP000053328"/>
    </source>
</evidence>